<organism evidence="1 2">
    <name type="scientific">Rhodobacter maris</name>
    <dbReference type="NCBI Taxonomy" id="446682"/>
    <lineage>
        <taxon>Bacteria</taxon>
        <taxon>Pseudomonadati</taxon>
        <taxon>Pseudomonadota</taxon>
        <taxon>Alphaproteobacteria</taxon>
        <taxon>Rhodobacterales</taxon>
        <taxon>Rhodobacter group</taxon>
        <taxon>Rhodobacter</taxon>
    </lineage>
</organism>
<evidence type="ECO:0000313" key="2">
    <source>
        <dbReference type="Proteomes" id="UP000219111"/>
    </source>
</evidence>
<evidence type="ECO:0000313" key="1">
    <source>
        <dbReference type="EMBL" id="SOC07891.1"/>
    </source>
</evidence>
<dbReference type="EMBL" id="OBMT01000006">
    <property type="protein sequence ID" value="SOC07891.1"/>
    <property type="molecule type" value="Genomic_DNA"/>
</dbReference>
<sequence>MDTATEAPPEIPRGGEMVESPFLTQLVAVIRAEDSHGQWDMKSDVDLLEEFIVTKEERREMPITGDPEPELIWRLTRFYDAVGLMVEKRTGCMATQMQKMHHEGFGRVVLIAGRLVVVSKHLRDVHRFGFETWAKLAEAGDKLVDEAVKLVEQFPEAARA</sequence>
<dbReference type="Proteomes" id="UP000219111">
    <property type="component" value="Unassembled WGS sequence"/>
</dbReference>
<dbReference type="RefSeq" id="WP_097070049.1">
    <property type="nucleotide sequence ID" value="NZ_OBMT01000006.1"/>
</dbReference>
<dbReference type="OrthoDB" id="9808545at2"/>
<gene>
    <name evidence="1" type="ORF">SAMN05877831_10688</name>
</gene>
<accession>A0A285SJB4</accession>
<keyword evidence="2" id="KW-1185">Reference proteome</keyword>
<dbReference type="NCBIfam" id="TIGR02935">
    <property type="entry name" value="NifX-associated nitrogen fixation protein"/>
    <property type="match status" value="1"/>
</dbReference>
<dbReference type="AlphaFoldDB" id="A0A285SJB4"/>
<dbReference type="PIRSF" id="PIRSF005788">
    <property type="entry name" value="NifK"/>
    <property type="match status" value="1"/>
</dbReference>
<name>A0A285SJB4_9RHOB</name>
<dbReference type="InterPro" id="IPR004952">
    <property type="entry name" value="NifX-assoc_nitrogen_fix"/>
</dbReference>
<dbReference type="Pfam" id="PF03270">
    <property type="entry name" value="DUF269"/>
    <property type="match status" value="1"/>
</dbReference>
<reference evidence="2" key="1">
    <citation type="submission" date="2017-08" db="EMBL/GenBank/DDBJ databases">
        <authorList>
            <person name="Varghese N."/>
            <person name="Submissions S."/>
        </authorList>
    </citation>
    <scope>NUCLEOTIDE SEQUENCE [LARGE SCALE GENOMIC DNA]</scope>
    <source>
        <strain evidence="2">JA276</strain>
    </source>
</reference>
<protein>
    <submittedName>
        <fullName evidence="1">Probable nitrogen fixation protein</fullName>
    </submittedName>
</protein>
<proteinExistence type="predicted"/>
<dbReference type="Gene3D" id="1.10.3100.20">
    <property type="entry name" value="Protein of unknown function DUF269"/>
    <property type="match status" value="1"/>
</dbReference>